<dbReference type="EMBL" id="JAEFCI010009361">
    <property type="protein sequence ID" value="KAG5457856.1"/>
    <property type="molecule type" value="Genomic_DNA"/>
</dbReference>
<protein>
    <submittedName>
        <fullName evidence="1">Uncharacterized protein</fullName>
    </submittedName>
</protein>
<evidence type="ECO:0000313" key="1">
    <source>
        <dbReference type="EMBL" id="KAG5457856.1"/>
    </source>
</evidence>
<keyword evidence="2" id="KW-1185">Reference proteome</keyword>
<dbReference type="AlphaFoldDB" id="A0A8H7ZQT4"/>
<gene>
    <name evidence="1" type="ORF">BJ554DRAFT_2027</name>
</gene>
<name>A0A8H7ZQT4_9FUNG</name>
<organism evidence="1 2">
    <name type="scientific">Olpidium bornovanus</name>
    <dbReference type="NCBI Taxonomy" id="278681"/>
    <lineage>
        <taxon>Eukaryota</taxon>
        <taxon>Fungi</taxon>
        <taxon>Fungi incertae sedis</taxon>
        <taxon>Olpidiomycota</taxon>
        <taxon>Olpidiomycotina</taxon>
        <taxon>Olpidiomycetes</taxon>
        <taxon>Olpidiales</taxon>
        <taxon>Olpidiaceae</taxon>
        <taxon>Olpidium</taxon>
    </lineage>
</organism>
<comment type="caution">
    <text evidence="1">The sequence shown here is derived from an EMBL/GenBank/DDBJ whole genome shotgun (WGS) entry which is preliminary data.</text>
</comment>
<proteinExistence type="predicted"/>
<reference evidence="1 2" key="1">
    <citation type="journal article" name="Sci. Rep.">
        <title>Genome-scale phylogenetic analyses confirm Olpidium as the closest living zoosporic fungus to the non-flagellated, terrestrial fungi.</title>
        <authorList>
            <person name="Chang Y."/>
            <person name="Rochon D."/>
            <person name="Sekimoto S."/>
            <person name="Wang Y."/>
            <person name="Chovatia M."/>
            <person name="Sandor L."/>
            <person name="Salamov A."/>
            <person name="Grigoriev I.V."/>
            <person name="Stajich J.E."/>
            <person name="Spatafora J.W."/>
        </authorList>
    </citation>
    <scope>NUCLEOTIDE SEQUENCE [LARGE SCALE GENOMIC DNA]</scope>
    <source>
        <strain evidence="1">S191</strain>
    </source>
</reference>
<accession>A0A8H7ZQT4</accession>
<feature type="non-terminal residue" evidence="1">
    <location>
        <position position="314"/>
    </location>
</feature>
<dbReference type="Proteomes" id="UP000673691">
    <property type="component" value="Unassembled WGS sequence"/>
</dbReference>
<sequence>MNVFAVYLPVGKADPAKIEPLLYHLREVLNNGDEVNYQFHIKHLSQVQKPYVKTDVAIVNWGQKKGAGKHSFWEIIGEYVIGSKHYVYINNIEGLTGQSELSPTGKVTRVDEGKFDRRRSESKRGKAVVVFDLELWSGRDAIYARRAEGRLTAQPYFDVASVDAVHPVLSRAVTTRGSELLRAPDGFVYSEASGLATVEFWGDGLRCVRRRGFCVGQGKKGVAKPKHFEQVDGVAACDPGKQGKRRAQASKIMQDKQNPKMVALLRPVPRIALVSSFMARIDRSPPRAGSDPRSLSACSVTAALRRSWSPLLEP</sequence>
<dbReference type="OrthoDB" id="2142868at2759"/>
<evidence type="ECO:0000313" key="2">
    <source>
        <dbReference type="Proteomes" id="UP000673691"/>
    </source>
</evidence>